<keyword evidence="2" id="KW-0539">Nucleus</keyword>
<sequence length="295" mass="32992">MPGTKQSGRRKSTVPKAAVSLPAEGSQGKQRTPISSFDPAAGKDVYEPELIVAQRLAKGVTQFQVKWVGFSEKSNTWEPIEHLAGCEDMIVEFRAREKLRLEKVEAEAKKKQEEKEAKKSEELKDQAERAAARRLADQANKGDAPADNTAGQAEDAAKRGPPKGTRRTSPWWRFFSQEGCDIHYANCTLNKPGTNDLCNDSIKIKDGPTGLRNHIMYVHPDDFVRVQQELKAKEVQEPSPAGADVTQVELPAVTSTIRDKLHLAHSRWIVKHKRPLSITEDEAYRHIWKLAMHGS</sequence>
<dbReference type="SUPFAM" id="SSF54160">
    <property type="entry name" value="Chromo domain-like"/>
    <property type="match status" value="1"/>
</dbReference>
<organism evidence="5 6">
    <name type="scientific">Prymnesium parvum</name>
    <name type="common">Toxic golden alga</name>
    <dbReference type="NCBI Taxonomy" id="97485"/>
    <lineage>
        <taxon>Eukaryota</taxon>
        <taxon>Haptista</taxon>
        <taxon>Haptophyta</taxon>
        <taxon>Prymnesiophyceae</taxon>
        <taxon>Prymnesiales</taxon>
        <taxon>Prymnesiaceae</taxon>
        <taxon>Prymnesium</taxon>
    </lineage>
</organism>
<accession>A0AB34JLJ3</accession>
<name>A0AB34JLJ3_PRYPA</name>
<dbReference type="InterPro" id="IPR023780">
    <property type="entry name" value="Chromo_domain"/>
</dbReference>
<gene>
    <name evidence="5" type="ORF">AB1Y20_021436</name>
</gene>
<feature type="region of interest" description="Disordered" evidence="3">
    <location>
        <begin position="108"/>
        <end position="169"/>
    </location>
</feature>
<feature type="compositionally biased region" description="Basic and acidic residues" evidence="3">
    <location>
        <begin position="108"/>
        <end position="136"/>
    </location>
</feature>
<dbReference type="InterPro" id="IPR023779">
    <property type="entry name" value="Chromodomain_CS"/>
</dbReference>
<dbReference type="PANTHER" id="PTHR22812">
    <property type="entry name" value="CHROMOBOX PROTEIN"/>
    <property type="match status" value="1"/>
</dbReference>
<dbReference type="InterPro" id="IPR016197">
    <property type="entry name" value="Chromo-like_dom_sf"/>
</dbReference>
<dbReference type="Gene3D" id="2.40.50.40">
    <property type="match status" value="1"/>
</dbReference>
<dbReference type="CDD" id="cd00024">
    <property type="entry name" value="CD_CSD"/>
    <property type="match status" value="1"/>
</dbReference>
<dbReference type="Pfam" id="PF00385">
    <property type="entry name" value="Chromo"/>
    <property type="match status" value="1"/>
</dbReference>
<comment type="caution">
    <text evidence="5">The sequence shown here is derived from an EMBL/GenBank/DDBJ whole genome shotgun (WGS) entry which is preliminary data.</text>
</comment>
<comment type="subcellular location">
    <subcellularLocation>
        <location evidence="1">Nucleus</location>
    </subcellularLocation>
</comment>
<dbReference type="PROSITE" id="PS50013">
    <property type="entry name" value="CHROMO_2"/>
    <property type="match status" value="1"/>
</dbReference>
<dbReference type="AlphaFoldDB" id="A0AB34JLJ3"/>
<dbReference type="Proteomes" id="UP001515480">
    <property type="component" value="Unassembled WGS sequence"/>
</dbReference>
<dbReference type="PROSITE" id="PS00598">
    <property type="entry name" value="CHROMO_1"/>
    <property type="match status" value="1"/>
</dbReference>
<evidence type="ECO:0000256" key="3">
    <source>
        <dbReference type="SAM" id="MobiDB-lite"/>
    </source>
</evidence>
<dbReference type="GO" id="GO:0005634">
    <property type="term" value="C:nucleus"/>
    <property type="evidence" value="ECO:0007669"/>
    <property type="project" value="UniProtKB-SubCell"/>
</dbReference>
<proteinExistence type="predicted"/>
<dbReference type="SMART" id="SM00298">
    <property type="entry name" value="CHROMO"/>
    <property type="match status" value="1"/>
</dbReference>
<evidence type="ECO:0000256" key="2">
    <source>
        <dbReference type="ARBA" id="ARBA00023242"/>
    </source>
</evidence>
<evidence type="ECO:0000313" key="5">
    <source>
        <dbReference type="EMBL" id="KAL1521783.1"/>
    </source>
</evidence>
<keyword evidence="6" id="KW-1185">Reference proteome</keyword>
<dbReference type="InterPro" id="IPR000953">
    <property type="entry name" value="Chromo/chromo_shadow_dom"/>
</dbReference>
<feature type="region of interest" description="Disordered" evidence="3">
    <location>
        <begin position="1"/>
        <end position="41"/>
    </location>
</feature>
<dbReference type="EMBL" id="JBGBPQ010000007">
    <property type="protein sequence ID" value="KAL1521783.1"/>
    <property type="molecule type" value="Genomic_DNA"/>
</dbReference>
<evidence type="ECO:0000256" key="1">
    <source>
        <dbReference type="ARBA" id="ARBA00004123"/>
    </source>
</evidence>
<feature type="domain" description="Chromo" evidence="4">
    <location>
        <begin position="46"/>
        <end position="105"/>
    </location>
</feature>
<dbReference type="InterPro" id="IPR051219">
    <property type="entry name" value="Heterochromatin_chromo-domain"/>
</dbReference>
<evidence type="ECO:0000313" key="6">
    <source>
        <dbReference type="Proteomes" id="UP001515480"/>
    </source>
</evidence>
<reference evidence="5 6" key="1">
    <citation type="journal article" date="2024" name="Science">
        <title>Giant polyketide synthase enzymes in the biosynthesis of giant marine polyether toxins.</title>
        <authorList>
            <person name="Fallon T.R."/>
            <person name="Shende V.V."/>
            <person name="Wierzbicki I.H."/>
            <person name="Pendleton A.L."/>
            <person name="Watervoot N.F."/>
            <person name="Auber R.P."/>
            <person name="Gonzalez D.J."/>
            <person name="Wisecaver J.H."/>
            <person name="Moore B.S."/>
        </authorList>
    </citation>
    <scope>NUCLEOTIDE SEQUENCE [LARGE SCALE GENOMIC DNA]</scope>
    <source>
        <strain evidence="5 6">12B1</strain>
    </source>
</reference>
<evidence type="ECO:0000259" key="4">
    <source>
        <dbReference type="PROSITE" id="PS50013"/>
    </source>
</evidence>
<protein>
    <recommendedName>
        <fullName evidence="4">Chromo domain-containing protein</fullName>
    </recommendedName>
</protein>